<sequence length="326" mass="34611">MIPLSVLDLVSVREGWSLGQALAEAPRVARVAEEAGYRRYWVAEHHGMPGIAGAATSVVLAHVGNATSRIRLGAGGIMLPNHNPFVIAEQFGALDALFPGRIDLGLGRAPGADARVAQMLHKDIAQASQYFPQDVVELAALFDGDPRLPLQATPGQGAAVEMWVLGSSLFGASLAARLGLPHAFASHFSPEQVDAALRLYREGFQPSARLAKPHAMVGMTVICAETDEEARFLASSQEQGFIALRNGTPGKMKPPIAGFRESLPPHLLAGLDHRRAASAIGSPETVRRAITAFVERTGADEVIVTGAVHDPEAHHRSLMLTMDALA</sequence>
<dbReference type="Gene3D" id="3.20.20.30">
    <property type="entry name" value="Luciferase-like domain"/>
    <property type="match status" value="1"/>
</dbReference>
<comment type="caution">
    <text evidence="3">The sequence shown here is derived from an EMBL/GenBank/DDBJ whole genome shotgun (WGS) entry which is preliminary data.</text>
</comment>
<dbReference type="Pfam" id="PF00296">
    <property type="entry name" value="Bac_luciferase"/>
    <property type="match status" value="1"/>
</dbReference>
<dbReference type="InterPro" id="IPR036661">
    <property type="entry name" value="Luciferase-like_sf"/>
</dbReference>
<evidence type="ECO:0000256" key="1">
    <source>
        <dbReference type="ARBA" id="ARBA00007789"/>
    </source>
</evidence>
<protein>
    <submittedName>
        <fullName evidence="3">LLM class flavin-dependent oxidoreductase</fullName>
        <ecNumber evidence="3">1.-.-.-</ecNumber>
    </submittedName>
</protein>
<dbReference type="InterPro" id="IPR011251">
    <property type="entry name" value="Luciferase-like_dom"/>
</dbReference>
<accession>A0ABV7IR80</accession>
<dbReference type="EC" id="1.-.-.-" evidence="3"/>
<dbReference type="Proteomes" id="UP001595604">
    <property type="component" value="Unassembled WGS sequence"/>
</dbReference>
<dbReference type="SUPFAM" id="SSF51679">
    <property type="entry name" value="Bacterial luciferase-like"/>
    <property type="match status" value="1"/>
</dbReference>
<evidence type="ECO:0000313" key="3">
    <source>
        <dbReference type="EMBL" id="MFC3175155.1"/>
    </source>
</evidence>
<dbReference type="InterPro" id="IPR019949">
    <property type="entry name" value="CmoO-like"/>
</dbReference>
<dbReference type="PANTHER" id="PTHR30137">
    <property type="entry name" value="LUCIFERASE-LIKE MONOOXYGENASE"/>
    <property type="match status" value="1"/>
</dbReference>
<evidence type="ECO:0000259" key="2">
    <source>
        <dbReference type="Pfam" id="PF00296"/>
    </source>
</evidence>
<dbReference type="PANTHER" id="PTHR30137:SF6">
    <property type="entry name" value="LUCIFERASE-LIKE MONOOXYGENASE"/>
    <property type="match status" value="1"/>
</dbReference>
<dbReference type="NCBIfam" id="TIGR03558">
    <property type="entry name" value="oxido_grp_1"/>
    <property type="match status" value="1"/>
</dbReference>
<organism evidence="3 4">
    <name type="scientific">Novosphingobium bradum</name>
    <dbReference type="NCBI Taxonomy" id="1737444"/>
    <lineage>
        <taxon>Bacteria</taxon>
        <taxon>Pseudomonadati</taxon>
        <taxon>Pseudomonadota</taxon>
        <taxon>Alphaproteobacteria</taxon>
        <taxon>Sphingomonadales</taxon>
        <taxon>Sphingomonadaceae</taxon>
        <taxon>Novosphingobium</taxon>
    </lineage>
</organism>
<dbReference type="EMBL" id="JBHRTQ010000010">
    <property type="protein sequence ID" value="MFC3175155.1"/>
    <property type="molecule type" value="Genomic_DNA"/>
</dbReference>
<proteinExistence type="predicted"/>
<dbReference type="InterPro" id="IPR050766">
    <property type="entry name" value="Bact_Lucif_Oxidored"/>
</dbReference>
<keyword evidence="3" id="KW-0560">Oxidoreductase</keyword>
<dbReference type="RefSeq" id="WP_379510525.1">
    <property type="nucleotide sequence ID" value="NZ_JBHRTQ010000010.1"/>
</dbReference>
<reference evidence="4" key="1">
    <citation type="journal article" date="2019" name="Int. J. Syst. Evol. Microbiol.">
        <title>The Global Catalogue of Microorganisms (GCM) 10K type strain sequencing project: providing services to taxonomists for standard genome sequencing and annotation.</title>
        <authorList>
            <consortium name="The Broad Institute Genomics Platform"/>
            <consortium name="The Broad Institute Genome Sequencing Center for Infectious Disease"/>
            <person name="Wu L."/>
            <person name="Ma J."/>
        </authorList>
    </citation>
    <scope>NUCLEOTIDE SEQUENCE [LARGE SCALE GENOMIC DNA]</scope>
    <source>
        <strain evidence="4">KCTC 42984</strain>
    </source>
</reference>
<dbReference type="CDD" id="cd00347">
    <property type="entry name" value="Flavin_utilizing_monoxygenases"/>
    <property type="match status" value="2"/>
</dbReference>
<comment type="similarity">
    <text evidence="1">To bacterial alkanal monooxygenase alpha and beta chains.</text>
</comment>
<name>A0ABV7IR80_9SPHN</name>
<gene>
    <name evidence="3" type="ORF">ACFOD9_12920</name>
</gene>
<evidence type="ECO:0000313" key="4">
    <source>
        <dbReference type="Proteomes" id="UP001595604"/>
    </source>
</evidence>
<dbReference type="GO" id="GO:0016491">
    <property type="term" value="F:oxidoreductase activity"/>
    <property type="evidence" value="ECO:0007669"/>
    <property type="project" value="UniProtKB-KW"/>
</dbReference>
<feature type="domain" description="Luciferase-like" evidence="2">
    <location>
        <begin position="12"/>
        <end position="300"/>
    </location>
</feature>
<keyword evidence="4" id="KW-1185">Reference proteome</keyword>